<dbReference type="CDD" id="cd13831">
    <property type="entry name" value="HU"/>
    <property type="match status" value="1"/>
</dbReference>
<dbReference type="PANTHER" id="PTHR33175:SF3">
    <property type="entry name" value="DNA-BINDING PROTEIN HU-BETA"/>
    <property type="match status" value="1"/>
</dbReference>
<dbReference type="InterPro" id="IPR000119">
    <property type="entry name" value="Hist_DNA-bd"/>
</dbReference>
<dbReference type="RefSeq" id="WP_216065314.1">
    <property type="nucleotide sequence ID" value="NZ_JAHKPP010000040.1"/>
</dbReference>
<dbReference type="SMART" id="SM00411">
    <property type="entry name" value="BHL"/>
    <property type="match status" value="1"/>
</dbReference>
<dbReference type="Proteomes" id="UP001169760">
    <property type="component" value="Unassembled WGS sequence"/>
</dbReference>
<comment type="function">
    <text evidence="1">Histone-like DNA-binding protein which is capable of wrapping DNA to stabilize it, and thus to prevent its denaturation under extreme environmental conditions.</text>
</comment>
<name>A0AAW7XAK0_9GAMM</name>
<dbReference type="GO" id="GO:0030527">
    <property type="term" value="F:structural constituent of chromatin"/>
    <property type="evidence" value="ECO:0007669"/>
    <property type="project" value="InterPro"/>
</dbReference>
<dbReference type="PANTHER" id="PTHR33175">
    <property type="entry name" value="DNA-BINDING PROTEIN HU"/>
    <property type="match status" value="1"/>
</dbReference>
<evidence type="ECO:0000256" key="2">
    <source>
        <dbReference type="ARBA" id="ARBA00023067"/>
    </source>
</evidence>
<organism evidence="4 5">
    <name type="scientific">Saccharophagus degradans</name>
    <dbReference type="NCBI Taxonomy" id="86304"/>
    <lineage>
        <taxon>Bacteria</taxon>
        <taxon>Pseudomonadati</taxon>
        <taxon>Pseudomonadota</taxon>
        <taxon>Gammaproteobacteria</taxon>
        <taxon>Cellvibrionales</taxon>
        <taxon>Cellvibrionaceae</taxon>
        <taxon>Saccharophagus</taxon>
    </lineage>
</organism>
<keyword evidence="2" id="KW-0226">DNA condensation</keyword>
<evidence type="ECO:0000256" key="1">
    <source>
        <dbReference type="ARBA" id="ARBA00003819"/>
    </source>
</evidence>
<dbReference type="InterPro" id="IPR020816">
    <property type="entry name" value="Histone-like_DNA-bd_CS"/>
</dbReference>
<reference evidence="4" key="1">
    <citation type="submission" date="2023-07" db="EMBL/GenBank/DDBJ databases">
        <title>Genome content predicts the carbon catabolic preferences of heterotrophic bacteria.</title>
        <authorList>
            <person name="Gralka M."/>
        </authorList>
    </citation>
    <scope>NUCLEOTIDE SEQUENCE</scope>
    <source>
        <strain evidence="4">I3M17_2</strain>
    </source>
</reference>
<dbReference type="PROSITE" id="PS00045">
    <property type="entry name" value="HISTONE_LIKE"/>
    <property type="match status" value="1"/>
</dbReference>
<evidence type="ECO:0000313" key="5">
    <source>
        <dbReference type="Proteomes" id="UP001169760"/>
    </source>
</evidence>
<evidence type="ECO:0000313" key="4">
    <source>
        <dbReference type="EMBL" id="MDO6423788.1"/>
    </source>
</evidence>
<protein>
    <submittedName>
        <fullName evidence="4">HU family DNA-binding protein</fullName>
    </submittedName>
</protein>
<dbReference type="Pfam" id="PF00216">
    <property type="entry name" value="Bac_DNA_binding"/>
    <property type="match status" value="1"/>
</dbReference>
<accession>A0AAW7XAK0</accession>
<dbReference type="GO" id="GO:0005829">
    <property type="term" value="C:cytosol"/>
    <property type="evidence" value="ECO:0007669"/>
    <property type="project" value="TreeGrafter"/>
</dbReference>
<comment type="caution">
    <text evidence="4">The sequence shown here is derived from an EMBL/GenBank/DDBJ whole genome shotgun (WGS) entry which is preliminary data.</text>
</comment>
<dbReference type="GO" id="GO:0030261">
    <property type="term" value="P:chromosome condensation"/>
    <property type="evidence" value="ECO:0007669"/>
    <property type="project" value="UniProtKB-KW"/>
</dbReference>
<dbReference type="GO" id="GO:0003677">
    <property type="term" value="F:DNA binding"/>
    <property type="evidence" value="ECO:0007669"/>
    <property type="project" value="UniProtKB-KW"/>
</dbReference>
<evidence type="ECO:0000256" key="3">
    <source>
        <dbReference type="ARBA" id="ARBA00023125"/>
    </source>
</evidence>
<keyword evidence="3 4" id="KW-0238">DNA-binding</keyword>
<dbReference type="EMBL" id="JAUOPB010000011">
    <property type="protein sequence ID" value="MDO6423788.1"/>
    <property type="molecule type" value="Genomic_DNA"/>
</dbReference>
<gene>
    <name evidence="4" type="ORF">Q4521_14995</name>
</gene>
<sequence length="91" mass="9654">MRKSDLVEAVAHAADLSPRQADDAVSAIFDHITNALARKDSVNLVGFGSFITRERAARQGRNPQTGAAINIAASVLPAFKPGKKLKDALVD</sequence>
<proteinExistence type="predicted"/>
<dbReference type="AlphaFoldDB" id="A0AAW7XAK0"/>